<dbReference type="EMBL" id="CAEZTM010000008">
    <property type="protein sequence ID" value="CAB4563977.1"/>
    <property type="molecule type" value="Genomic_DNA"/>
</dbReference>
<name>A0A6J6DIN7_9ZZZZ</name>
<organism evidence="1">
    <name type="scientific">freshwater metagenome</name>
    <dbReference type="NCBI Taxonomy" id="449393"/>
    <lineage>
        <taxon>unclassified sequences</taxon>
        <taxon>metagenomes</taxon>
        <taxon>ecological metagenomes</taxon>
    </lineage>
</organism>
<protein>
    <submittedName>
        <fullName evidence="1">Unannotated protein</fullName>
    </submittedName>
</protein>
<dbReference type="AlphaFoldDB" id="A0A6J6DIN7"/>
<sequence length="123" mass="13155">MEVLVLTLVETHDFEPTISNHLVGAHVGGCASTSLNSAEDELLVQVTSPEFFANLINDGRLVRVQNANVPVGPRCGLLHPRHPADQVWVIGYRSPGNRKVLQGSGCVNTPVGIRGNLPGAERV</sequence>
<evidence type="ECO:0000313" key="1">
    <source>
        <dbReference type="EMBL" id="CAB4563977.1"/>
    </source>
</evidence>
<gene>
    <name evidence="1" type="ORF">UFOPK1684_00299</name>
</gene>
<reference evidence="1" key="1">
    <citation type="submission" date="2020-05" db="EMBL/GenBank/DDBJ databases">
        <authorList>
            <person name="Chiriac C."/>
            <person name="Salcher M."/>
            <person name="Ghai R."/>
            <person name="Kavagutti S V."/>
        </authorList>
    </citation>
    <scope>NUCLEOTIDE SEQUENCE</scope>
</reference>
<accession>A0A6J6DIN7</accession>
<proteinExistence type="predicted"/>